<dbReference type="AlphaFoldDB" id="A0A0C3N9M0"/>
<evidence type="ECO:0000313" key="2">
    <source>
        <dbReference type="Proteomes" id="UP000054217"/>
    </source>
</evidence>
<name>A0A0C3N9M0_PISTI</name>
<dbReference type="HOGENOM" id="CLU_2984661_0_0_1"/>
<dbReference type="Proteomes" id="UP000054217">
    <property type="component" value="Unassembled WGS sequence"/>
</dbReference>
<evidence type="ECO:0000313" key="1">
    <source>
        <dbReference type="EMBL" id="KIN97769.1"/>
    </source>
</evidence>
<protein>
    <submittedName>
        <fullName evidence="1">Uncharacterized protein</fullName>
    </submittedName>
</protein>
<accession>A0A0C3N9M0</accession>
<organism evidence="1 2">
    <name type="scientific">Pisolithus tinctorius Marx 270</name>
    <dbReference type="NCBI Taxonomy" id="870435"/>
    <lineage>
        <taxon>Eukaryota</taxon>
        <taxon>Fungi</taxon>
        <taxon>Dikarya</taxon>
        <taxon>Basidiomycota</taxon>
        <taxon>Agaricomycotina</taxon>
        <taxon>Agaricomycetes</taxon>
        <taxon>Agaricomycetidae</taxon>
        <taxon>Boletales</taxon>
        <taxon>Sclerodermatineae</taxon>
        <taxon>Pisolithaceae</taxon>
        <taxon>Pisolithus</taxon>
    </lineage>
</organism>
<proteinExistence type="predicted"/>
<reference evidence="2" key="2">
    <citation type="submission" date="2015-01" db="EMBL/GenBank/DDBJ databases">
        <title>Evolutionary Origins and Diversification of the Mycorrhizal Mutualists.</title>
        <authorList>
            <consortium name="DOE Joint Genome Institute"/>
            <consortium name="Mycorrhizal Genomics Consortium"/>
            <person name="Kohler A."/>
            <person name="Kuo A."/>
            <person name="Nagy L.G."/>
            <person name="Floudas D."/>
            <person name="Copeland A."/>
            <person name="Barry K.W."/>
            <person name="Cichocki N."/>
            <person name="Veneault-Fourrey C."/>
            <person name="LaButti K."/>
            <person name="Lindquist E.A."/>
            <person name="Lipzen A."/>
            <person name="Lundell T."/>
            <person name="Morin E."/>
            <person name="Murat C."/>
            <person name="Riley R."/>
            <person name="Ohm R."/>
            <person name="Sun H."/>
            <person name="Tunlid A."/>
            <person name="Henrissat B."/>
            <person name="Grigoriev I.V."/>
            <person name="Hibbett D.S."/>
            <person name="Martin F."/>
        </authorList>
    </citation>
    <scope>NUCLEOTIDE SEQUENCE [LARGE SCALE GENOMIC DNA]</scope>
    <source>
        <strain evidence="2">Marx 270</strain>
    </source>
</reference>
<keyword evidence="2" id="KW-1185">Reference proteome</keyword>
<dbReference type="EMBL" id="KN832024">
    <property type="protein sequence ID" value="KIN97769.1"/>
    <property type="molecule type" value="Genomic_DNA"/>
</dbReference>
<feature type="non-terminal residue" evidence="1">
    <location>
        <position position="1"/>
    </location>
</feature>
<sequence length="59" mass="6557">TYSFIVASVICYVTSVAFPARETYTKKLISEDDPLSAMGAPYDGHAKKTRDEEILVETK</sequence>
<gene>
    <name evidence="1" type="ORF">M404DRAFT_1005843</name>
</gene>
<dbReference type="InParanoid" id="A0A0C3N9M0"/>
<reference evidence="1 2" key="1">
    <citation type="submission" date="2014-04" db="EMBL/GenBank/DDBJ databases">
        <authorList>
            <consortium name="DOE Joint Genome Institute"/>
            <person name="Kuo A."/>
            <person name="Kohler A."/>
            <person name="Costa M.D."/>
            <person name="Nagy L.G."/>
            <person name="Floudas D."/>
            <person name="Copeland A."/>
            <person name="Barry K.W."/>
            <person name="Cichocki N."/>
            <person name="Veneault-Fourrey C."/>
            <person name="LaButti K."/>
            <person name="Lindquist E.A."/>
            <person name="Lipzen A."/>
            <person name="Lundell T."/>
            <person name="Morin E."/>
            <person name="Murat C."/>
            <person name="Sun H."/>
            <person name="Tunlid A."/>
            <person name="Henrissat B."/>
            <person name="Grigoriev I.V."/>
            <person name="Hibbett D.S."/>
            <person name="Martin F."/>
            <person name="Nordberg H.P."/>
            <person name="Cantor M.N."/>
            <person name="Hua S.X."/>
        </authorList>
    </citation>
    <scope>NUCLEOTIDE SEQUENCE [LARGE SCALE GENOMIC DNA]</scope>
    <source>
        <strain evidence="1 2">Marx 270</strain>
    </source>
</reference>